<sequence length="176" mass="19853">MPEDSLAVLYQHARQALDDELKYQLHLDKKAAGLLGVHSAVIAGFTVLVFLAAAVFFPPSDVLSWVATITVVFTYAALLSAWSFLFRTLRPRCDYGLDLPPTWLNEIKQYGYEANAELALARCYEVWQQTRKGNAARMQLLNMAYHEIVFSAWLIAISLLFLLVTNFFDPFISSGQ</sequence>
<proteinExistence type="predicted"/>
<feature type="transmembrane region" description="Helical" evidence="1">
    <location>
        <begin position="148"/>
        <end position="168"/>
    </location>
</feature>
<evidence type="ECO:0000313" key="2">
    <source>
        <dbReference type="EMBL" id="KLV10495.1"/>
    </source>
</evidence>
<keyword evidence="1" id="KW-1133">Transmembrane helix</keyword>
<feature type="transmembrane region" description="Helical" evidence="1">
    <location>
        <begin position="31"/>
        <end position="57"/>
    </location>
</feature>
<feature type="transmembrane region" description="Helical" evidence="1">
    <location>
        <begin position="63"/>
        <end position="85"/>
    </location>
</feature>
<protein>
    <recommendedName>
        <fullName evidence="4">SMODS and SLOG-associating 2TM effector domain-containing protein</fullName>
    </recommendedName>
</protein>
<keyword evidence="3" id="KW-1185">Reference proteome</keyword>
<dbReference type="OrthoDB" id="5816660at2"/>
<name>A0A0J1HFV2_9GAMM</name>
<gene>
    <name evidence="2" type="ORF">ABT57_08125</name>
</gene>
<evidence type="ECO:0000256" key="1">
    <source>
        <dbReference type="SAM" id="Phobius"/>
    </source>
</evidence>
<dbReference type="Proteomes" id="UP000035909">
    <property type="component" value="Unassembled WGS sequence"/>
</dbReference>
<dbReference type="PATRIC" id="fig|320778.3.peg.1763"/>
<dbReference type="EMBL" id="LDOU01000006">
    <property type="protein sequence ID" value="KLV10495.1"/>
    <property type="molecule type" value="Genomic_DNA"/>
</dbReference>
<evidence type="ECO:0000313" key="3">
    <source>
        <dbReference type="Proteomes" id="UP000035909"/>
    </source>
</evidence>
<comment type="caution">
    <text evidence="2">The sequence shown here is derived from an EMBL/GenBank/DDBJ whole genome shotgun (WGS) entry which is preliminary data.</text>
</comment>
<evidence type="ECO:0008006" key="4">
    <source>
        <dbReference type="Google" id="ProtNLM"/>
    </source>
</evidence>
<dbReference type="RefSeq" id="WP_047884660.1">
    <property type="nucleotide sequence ID" value="NZ_PYMI01000002.1"/>
</dbReference>
<keyword evidence="1" id="KW-0472">Membrane</keyword>
<dbReference type="AlphaFoldDB" id="A0A0J1HFV2"/>
<keyword evidence="1" id="KW-0812">Transmembrane</keyword>
<reference evidence="2 3" key="1">
    <citation type="submission" date="2015-05" db="EMBL/GenBank/DDBJ databases">
        <title>Photobacterium galathea sp. nov.</title>
        <authorList>
            <person name="Machado H."/>
            <person name="Gram L."/>
        </authorList>
    </citation>
    <scope>NUCLEOTIDE SEQUENCE [LARGE SCALE GENOMIC DNA]</scope>
    <source>
        <strain evidence="2 3">DSM 22954</strain>
    </source>
</reference>
<accession>A0A0J1HFV2</accession>
<organism evidence="2 3">
    <name type="scientific">Photobacterium ganghwense</name>
    <dbReference type="NCBI Taxonomy" id="320778"/>
    <lineage>
        <taxon>Bacteria</taxon>
        <taxon>Pseudomonadati</taxon>
        <taxon>Pseudomonadota</taxon>
        <taxon>Gammaproteobacteria</taxon>
        <taxon>Vibrionales</taxon>
        <taxon>Vibrionaceae</taxon>
        <taxon>Photobacterium</taxon>
    </lineage>
</organism>